<dbReference type="EMBL" id="JBHSWV010000132">
    <property type="protein sequence ID" value="MFC6765212.1"/>
    <property type="molecule type" value="Genomic_DNA"/>
</dbReference>
<gene>
    <name evidence="2" type="ORF">ACFQE6_09440</name>
</gene>
<evidence type="ECO:0000313" key="3">
    <source>
        <dbReference type="Proteomes" id="UP001596383"/>
    </source>
</evidence>
<name>A0ABD5SJK3_9EURY</name>
<feature type="region of interest" description="Disordered" evidence="1">
    <location>
        <begin position="1"/>
        <end position="40"/>
    </location>
</feature>
<evidence type="ECO:0000256" key="1">
    <source>
        <dbReference type="SAM" id="MobiDB-lite"/>
    </source>
</evidence>
<dbReference type="RefSeq" id="WP_273738249.1">
    <property type="nucleotide sequence ID" value="NZ_JAQIVI010000132.1"/>
</dbReference>
<comment type="caution">
    <text evidence="2">The sequence shown here is derived from an EMBL/GenBank/DDBJ whole genome shotgun (WGS) entry which is preliminary data.</text>
</comment>
<protein>
    <submittedName>
        <fullName evidence="2">Uncharacterized protein</fullName>
    </submittedName>
</protein>
<dbReference type="AlphaFoldDB" id="A0ABD5SJK3"/>
<reference evidence="2 3" key="1">
    <citation type="journal article" date="2019" name="Int. J. Syst. Evol. Microbiol.">
        <title>The Global Catalogue of Microorganisms (GCM) 10K type strain sequencing project: providing services to taxonomists for standard genome sequencing and annotation.</title>
        <authorList>
            <consortium name="The Broad Institute Genomics Platform"/>
            <consortium name="The Broad Institute Genome Sequencing Center for Infectious Disease"/>
            <person name="Wu L."/>
            <person name="Ma J."/>
        </authorList>
    </citation>
    <scope>NUCLEOTIDE SEQUENCE [LARGE SCALE GENOMIC DNA]</scope>
    <source>
        <strain evidence="2 3">LMG 29247</strain>
    </source>
</reference>
<feature type="compositionally biased region" description="Basic and acidic residues" evidence="1">
    <location>
        <begin position="30"/>
        <end position="40"/>
    </location>
</feature>
<sequence length="40" mass="4569">MSDDDAEFRSVYIGTTEHESSGGRSYTPERMLESTPERDE</sequence>
<proteinExistence type="predicted"/>
<keyword evidence="3" id="KW-1185">Reference proteome</keyword>
<dbReference type="Proteomes" id="UP001596383">
    <property type="component" value="Unassembled WGS sequence"/>
</dbReference>
<accession>A0ABD5SJK3</accession>
<evidence type="ECO:0000313" key="2">
    <source>
        <dbReference type="EMBL" id="MFC6765212.1"/>
    </source>
</evidence>
<organism evidence="2 3">
    <name type="scientific">Natrinema soli</name>
    <dbReference type="NCBI Taxonomy" id="1930624"/>
    <lineage>
        <taxon>Archaea</taxon>
        <taxon>Methanobacteriati</taxon>
        <taxon>Methanobacteriota</taxon>
        <taxon>Stenosarchaea group</taxon>
        <taxon>Halobacteria</taxon>
        <taxon>Halobacteriales</taxon>
        <taxon>Natrialbaceae</taxon>
        <taxon>Natrinema</taxon>
    </lineage>
</organism>